<evidence type="ECO:0000259" key="2">
    <source>
        <dbReference type="Pfam" id="PF21686"/>
    </source>
</evidence>
<dbReference type="EMBL" id="VKAC01000018">
    <property type="protein sequence ID" value="TXR51741.1"/>
    <property type="molecule type" value="Genomic_DNA"/>
</dbReference>
<dbReference type="InterPro" id="IPR052171">
    <property type="entry name" value="NHEJ_LigD"/>
</dbReference>
<dbReference type="CDD" id="cd04863">
    <property type="entry name" value="MtLigD_Pol_like"/>
    <property type="match status" value="1"/>
</dbReference>
<sequence>MDAAAQVVEIAGRRVKLTHLDRELWPGGPGRRATTKAELVSYVLDVAPALLPQLAGRPVTRVRWPQGVGGPRFFEKNVPSGTPRWVRTVEVESTGRGRWGAPSAQDDDGGPVTFPLVDDEAGLVWLANLSALELHTPQWRLDASGGRSLPDRLVVDLDPGPGTGLAECSELAVLVAERLADDGLVAVPVTSGSKGMQLYAPISGAQGADVVSAYAKRLADGLARDHPWVTAVMAKDVRRGKVLLDWSQNDGAKTTITPWSPRGRDHPQAAVPRSWDELGDDLFQLSLAEAAERFAADGDPLAGVLTPGAPPGPRLPER</sequence>
<dbReference type="Gene3D" id="3.90.920.10">
    <property type="entry name" value="DNA primase, PRIM domain"/>
    <property type="match status" value="1"/>
</dbReference>
<dbReference type="OrthoDB" id="9802472at2"/>
<accession>A0A5C8Z3H0</accession>
<name>A0A5C8Z3H0_9ACTN</name>
<proteinExistence type="predicted"/>
<feature type="domain" description="DNA ligase D polymerase" evidence="2">
    <location>
        <begin position="35"/>
        <end position="300"/>
    </location>
</feature>
<feature type="region of interest" description="Disordered" evidence="1">
    <location>
        <begin position="298"/>
        <end position="318"/>
    </location>
</feature>
<dbReference type="GO" id="GO:0016874">
    <property type="term" value="F:ligase activity"/>
    <property type="evidence" value="ECO:0007669"/>
    <property type="project" value="UniProtKB-KW"/>
</dbReference>
<dbReference type="InterPro" id="IPR014145">
    <property type="entry name" value="LigD_pol_dom"/>
</dbReference>
<dbReference type="PANTHER" id="PTHR42705">
    <property type="entry name" value="BIFUNCTIONAL NON-HOMOLOGOUS END JOINING PROTEIN LIGD"/>
    <property type="match status" value="1"/>
</dbReference>
<keyword evidence="4" id="KW-1185">Reference proteome</keyword>
<evidence type="ECO:0000256" key="1">
    <source>
        <dbReference type="SAM" id="MobiDB-lite"/>
    </source>
</evidence>
<reference evidence="3 4" key="1">
    <citation type="submission" date="2019-07" db="EMBL/GenBank/DDBJ databases">
        <title>Quadrisphaera sp. strain DD2A genome sequencing and assembly.</title>
        <authorList>
            <person name="Kim I."/>
        </authorList>
    </citation>
    <scope>NUCLEOTIDE SEQUENCE [LARGE SCALE GENOMIC DNA]</scope>
    <source>
        <strain evidence="3 4">DD2A</strain>
    </source>
</reference>
<dbReference type="PANTHER" id="PTHR42705:SF2">
    <property type="entry name" value="BIFUNCTIONAL NON-HOMOLOGOUS END JOINING PROTEIN LIGD"/>
    <property type="match status" value="1"/>
</dbReference>
<comment type="caution">
    <text evidence="3">The sequence shown here is derived from an EMBL/GenBank/DDBJ whole genome shotgun (WGS) entry which is preliminary data.</text>
</comment>
<feature type="compositionally biased region" description="Pro residues" evidence="1">
    <location>
        <begin position="308"/>
        <end position="318"/>
    </location>
</feature>
<dbReference type="InterPro" id="IPR033649">
    <property type="entry name" value="MtLigD_Pol-like"/>
</dbReference>
<evidence type="ECO:0000313" key="3">
    <source>
        <dbReference type="EMBL" id="TXR51741.1"/>
    </source>
</evidence>
<dbReference type="Pfam" id="PF21686">
    <property type="entry name" value="LigD_Prim-Pol"/>
    <property type="match status" value="1"/>
</dbReference>
<gene>
    <name evidence="3" type="ORF">FMM08_21635</name>
</gene>
<protein>
    <submittedName>
        <fullName evidence="3">ATP-dependent DNA ligase</fullName>
    </submittedName>
</protein>
<organism evidence="3 4">
    <name type="scientific">Quadrisphaera setariae</name>
    <dbReference type="NCBI Taxonomy" id="2593304"/>
    <lineage>
        <taxon>Bacteria</taxon>
        <taxon>Bacillati</taxon>
        <taxon>Actinomycetota</taxon>
        <taxon>Actinomycetes</taxon>
        <taxon>Kineosporiales</taxon>
        <taxon>Kineosporiaceae</taxon>
        <taxon>Quadrisphaera</taxon>
    </lineage>
</organism>
<dbReference type="Proteomes" id="UP000321234">
    <property type="component" value="Unassembled WGS sequence"/>
</dbReference>
<evidence type="ECO:0000313" key="4">
    <source>
        <dbReference type="Proteomes" id="UP000321234"/>
    </source>
</evidence>
<dbReference type="NCBIfam" id="TIGR02778">
    <property type="entry name" value="ligD_pol"/>
    <property type="match status" value="1"/>
</dbReference>
<dbReference type="AlphaFoldDB" id="A0A5C8Z3H0"/>
<keyword evidence="3" id="KW-0436">Ligase</keyword>
<dbReference type="RefSeq" id="WP_147928423.1">
    <property type="nucleotide sequence ID" value="NZ_VKAC01000018.1"/>
</dbReference>